<reference evidence="3" key="1">
    <citation type="submission" date="2017-09" db="EMBL/GenBank/DDBJ databases">
        <title>Depth-based differentiation of microbial function through sediment-hosted aquifers and enrichment of novel symbionts in the deep terrestrial subsurface.</title>
        <authorList>
            <person name="Probst A.J."/>
            <person name="Ladd B."/>
            <person name="Jarett J.K."/>
            <person name="Geller-Mcgrath D.E."/>
            <person name="Sieber C.M.K."/>
            <person name="Emerson J.B."/>
            <person name="Anantharaman K."/>
            <person name="Thomas B.C."/>
            <person name="Malmstrom R."/>
            <person name="Stieglmeier M."/>
            <person name="Klingl A."/>
            <person name="Woyke T."/>
            <person name="Ryan C.M."/>
            <person name="Banfield J.F."/>
        </authorList>
    </citation>
    <scope>NUCLEOTIDE SEQUENCE [LARGE SCALE GENOMIC DNA]</scope>
</reference>
<dbReference type="SUPFAM" id="SSF110296">
    <property type="entry name" value="Oligoxyloglucan reducing end-specific cellobiohydrolase"/>
    <property type="match status" value="1"/>
</dbReference>
<sequence length="444" mass="50055">MKIQKFIVAFVAAVTLLNPIVSFAQGWVIFDLTVLDENTADGYYLQEPEIISFNDVAGYAWGDGGTMYKTFDGGRSWIGASNDGVGNTWIGFDTQFAVNRLYALDGSDVMIVSSGKNVYKSDDYAFSFDSEYLDYMESDSANWLWGSSQISDQEYLFINGSRLYKTYDTFETAEVIYESNELNGREFYCDMAASDSGKSVIIEICSGEEGIIVSDDYGESFTRVDIDFSLGVNGQCDFDFASDDVVYIGRGGLYKSIDGGLNWELMPEPEDTIGVGSQISFLDEDNGVVLAWSRKFGSDGDYDFDERIYFTADGGYTWTLMNNLFPDGYDLWIRDLYYYNQDMIFASAYCNYGTDYELKGACMLRYNTSKGVLIKSEDSPNVYYAGSDGLLHWIPSEEIFYTWYDDFSSVETVPQDYVDSMKLGYDAVARVIGNQEDIETTTNW</sequence>
<proteinExistence type="predicted"/>
<dbReference type="Gene3D" id="2.130.10.10">
    <property type="entry name" value="YVTN repeat-like/Quinoprotein amine dehydrogenase"/>
    <property type="match status" value="1"/>
</dbReference>
<evidence type="ECO:0008006" key="4">
    <source>
        <dbReference type="Google" id="ProtNLM"/>
    </source>
</evidence>
<protein>
    <recommendedName>
        <fullName evidence="4">Photosynthesis system II assembly factor Ycf48/Hcf136-like domain-containing protein</fullName>
    </recommendedName>
</protein>
<dbReference type="InterPro" id="IPR015943">
    <property type="entry name" value="WD40/YVTN_repeat-like_dom_sf"/>
</dbReference>
<evidence type="ECO:0000313" key="3">
    <source>
        <dbReference type="Proteomes" id="UP000230251"/>
    </source>
</evidence>
<gene>
    <name evidence="2" type="ORF">CO057_00650</name>
</gene>
<evidence type="ECO:0000313" key="2">
    <source>
        <dbReference type="EMBL" id="PJC24843.1"/>
    </source>
</evidence>
<dbReference type="Proteomes" id="UP000230251">
    <property type="component" value="Unassembled WGS sequence"/>
</dbReference>
<feature type="signal peptide" evidence="1">
    <location>
        <begin position="1"/>
        <end position="24"/>
    </location>
</feature>
<name>A0A2M8EQ18_9BACT</name>
<dbReference type="EMBL" id="PFSI01000014">
    <property type="protein sequence ID" value="PJC24843.1"/>
    <property type="molecule type" value="Genomic_DNA"/>
</dbReference>
<organism evidence="2 3">
    <name type="scientific">Candidatus Uhrbacteria bacterium CG_4_9_14_0_2_um_filter_41_50</name>
    <dbReference type="NCBI Taxonomy" id="1975031"/>
    <lineage>
        <taxon>Bacteria</taxon>
        <taxon>Candidatus Uhriibacteriota</taxon>
    </lineage>
</organism>
<accession>A0A2M8EQ18</accession>
<feature type="chain" id="PRO_5014876511" description="Photosynthesis system II assembly factor Ycf48/Hcf136-like domain-containing protein" evidence="1">
    <location>
        <begin position="25"/>
        <end position="444"/>
    </location>
</feature>
<evidence type="ECO:0000256" key="1">
    <source>
        <dbReference type="SAM" id="SignalP"/>
    </source>
</evidence>
<dbReference type="CDD" id="cd15482">
    <property type="entry name" value="Sialidase_non-viral"/>
    <property type="match status" value="1"/>
</dbReference>
<comment type="caution">
    <text evidence="2">The sequence shown here is derived from an EMBL/GenBank/DDBJ whole genome shotgun (WGS) entry which is preliminary data.</text>
</comment>
<dbReference type="AlphaFoldDB" id="A0A2M8EQ18"/>
<keyword evidence="1" id="KW-0732">Signal</keyword>